<keyword evidence="4" id="KW-0540">Nuclease</keyword>
<dbReference type="AlphaFoldDB" id="A0AAW1JDE7"/>
<dbReference type="GO" id="GO:0046872">
    <property type="term" value="F:metal ion binding"/>
    <property type="evidence" value="ECO:0007669"/>
    <property type="project" value="UniProtKB-KW"/>
</dbReference>
<evidence type="ECO:0000313" key="4">
    <source>
        <dbReference type="EMBL" id="KAK9701410.1"/>
    </source>
</evidence>
<comment type="cofactor">
    <cofactor evidence="1">
        <name>a divalent metal cation</name>
        <dbReference type="ChEBI" id="CHEBI:60240"/>
    </cofactor>
</comment>
<keyword evidence="5" id="KW-1185">Reference proteome</keyword>
<reference evidence="4 5" key="1">
    <citation type="journal article" date="2024" name="BMC Genomics">
        <title>De novo assembly and annotation of Popillia japonica's genome with initial clues to its potential as an invasive pest.</title>
        <authorList>
            <person name="Cucini C."/>
            <person name="Boschi S."/>
            <person name="Funari R."/>
            <person name="Cardaioli E."/>
            <person name="Iannotti N."/>
            <person name="Marturano G."/>
            <person name="Paoli F."/>
            <person name="Bruttini M."/>
            <person name="Carapelli A."/>
            <person name="Frati F."/>
            <person name="Nardi F."/>
        </authorList>
    </citation>
    <scope>NUCLEOTIDE SEQUENCE [LARGE SCALE GENOMIC DNA]</scope>
    <source>
        <strain evidence="4">DMR45628</strain>
    </source>
</reference>
<keyword evidence="2" id="KW-0479">Metal-binding</keyword>
<name>A0AAW1JDE7_POPJA</name>
<dbReference type="Proteomes" id="UP001458880">
    <property type="component" value="Unassembled WGS sequence"/>
</dbReference>
<dbReference type="Pfam" id="PF13359">
    <property type="entry name" value="DDE_Tnp_4"/>
    <property type="match status" value="1"/>
</dbReference>
<feature type="domain" description="DDE Tnp4" evidence="3">
    <location>
        <begin position="92"/>
        <end position="158"/>
    </location>
</feature>
<organism evidence="4 5">
    <name type="scientific">Popillia japonica</name>
    <name type="common">Japanese beetle</name>
    <dbReference type="NCBI Taxonomy" id="7064"/>
    <lineage>
        <taxon>Eukaryota</taxon>
        <taxon>Metazoa</taxon>
        <taxon>Ecdysozoa</taxon>
        <taxon>Arthropoda</taxon>
        <taxon>Hexapoda</taxon>
        <taxon>Insecta</taxon>
        <taxon>Pterygota</taxon>
        <taxon>Neoptera</taxon>
        <taxon>Endopterygota</taxon>
        <taxon>Coleoptera</taxon>
        <taxon>Polyphaga</taxon>
        <taxon>Scarabaeiformia</taxon>
        <taxon>Scarabaeidae</taxon>
        <taxon>Rutelinae</taxon>
        <taxon>Popillia</taxon>
    </lineage>
</organism>
<dbReference type="InterPro" id="IPR027806">
    <property type="entry name" value="HARBI1_dom"/>
</dbReference>
<keyword evidence="4" id="KW-0255">Endonuclease</keyword>
<evidence type="ECO:0000259" key="3">
    <source>
        <dbReference type="Pfam" id="PF13359"/>
    </source>
</evidence>
<keyword evidence="4" id="KW-0378">Hydrolase</keyword>
<protein>
    <submittedName>
        <fullName evidence="4">DDE superfamily endonuclease</fullName>
    </submittedName>
</protein>
<evidence type="ECO:0000256" key="2">
    <source>
        <dbReference type="ARBA" id="ARBA00022723"/>
    </source>
</evidence>
<dbReference type="GO" id="GO:0004519">
    <property type="term" value="F:endonuclease activity"/>
    <property type="evidence" value="ECO:0007669"/>
    <property type="project" value="UniProtKB-KW"/>
</dbReference>
<comment type="caution">
    <text evidence="4">The sequence shown here is derived from an EMBL/GenBank/DDBJ whole genome shotgun (WGS) entry which is preliminary data.</text>
</comment>
<sequence length="168" mass="19068">MEEFDDLLEEIDDFNNVSATLKFYGCNSFQVIIGDLRGISQATISRIKKNVSTAIARRCANHVKFPVDIADQRRNIAMFREMANFPTVCGCIDCTHIAVNNPGVLHAEVFRNRKEWFSLNMQVVTGPQLEILDIVVRYPGSTHDITIFERSALRARFEHGETWSSTGE</sequence>
<accession>A0AAW1JDE7</accession>
<gene>
    <name evidence="4" type="ORF">QE152_g30613</name>
</gene>
<proteinExistence type="predicted"/>
<evidence type="ECO:0000313" key="5">
    <source>
        <dbReference type="Proteomes" id="UP001458880"/>
    </source>
</evidence>
<dbReference type="EMBL" id="JASPKY010000414">
    <property type="protein sequence ID" value="KAK9701410.1"/>
    <property type="molecule type" value="Genomic_DNA"/>
</dbReference>
<evidence type="ECO:0000256" key="1">
    <source>
        <dbReference type="ARBA" id="ARBA00001968"/>
    </source>
</evidence>